<dbReference type="Proteomes" id="UP000887566">
    <property type="component" value="Unplaced"/>
</dbReference>
<dbReference type="WBParaSite" id="PSAMB.scaffold11436size3352.g34135.t1">
    <property type="protein sequence ID" value="PSAMB.scaffold11436size3352.g34135.t1"/>
    <property type="gene ID" value="PSAMB.scaffold11436size3352.g34135"/>
</dbReference>
<feature type="repeat" description="WD" evidence="1">
    <location>
        <begin position="373"/>
        <end position="396"/>
    </location>
</feature>
<sequence>MFSAQPLVDAVTYQMMQMSTIGQQPTQSVYGSPQALRPSSMPSQSMPMLQAMSQPPAADYAPRRLQYPLGQVGGVRAAIIADTCVDCRHSRRFMTHCVWALRNFSLKTLLTWSNRDVAKFPSRLCAVPFSPSRAPPLNHPRPCRRLFGCLFICAQSIAIYLRVQIAGATRESPSFAAFVCVRRATQNSLNGMASGGVDRNVQFSAIARIEDSQAIRAVAFHPSGRYFAVGTNSKQMHVLKYPDIRKIIPGDSPRAAEVLLSRPKQHRGSVYCVGFNPTGELLATGSNDKTIRLMGFNADSCKIGAEVELTMHDGTVRDLVFMEDTVSRTSLLISGGAGNCHIHLTDCATGQTFKSLAGHTAPILGLYTWGGCMFVSCSQDKTIRFWDLRCAQAVNLIAPGSKTASAPVTSVCVDPGGKLLVSGHEDASVMLYDVTGSKVVQIFRPHGDEVRTVRFSPGTYYLLSGSYDKKIAITDMRGDLMAPLMYLPVAEHNDKVIQC</sequence>
<dbReference type="Pfam" id="PF00400">
    <property type="entry name" value="WD40"/>
    <property type="match status" value="5"/>
</dbReference>
<dbReference type="PROSITE" id="PS50082">
    <property type="entry name" value="WD_REPEATS_2"/>
    <property type="match status" value="4"/>
</dbReference>
<evidence type="ECO:0000313" key="4">
    <source>
        <dbReference type="WBParaSite" id="PSAMB.scaffold11436size3352.g34135.t1"/>
    </source>
</evidence>
<name>A0A914UPR8_9BILA</name>
<dbReference type="PANTHER" id="PTHR19863">
    <property type="entry name" value="NEMITIN (NEURONAL ENRICHED MAP INTERACTING PROTEIN) HOMOLOG"/>
    <property type="match status" value="1"/>
</dbReference>
<reference evidence="4" key="1">
    <citation type="submission" date="2022-11" db="UniProtKB">
        <authorList>
            <consortium name="WormBaseParasite"/>
        </authorList>
    </citation>
    <scope>IDENTIFICATION</scope>
</reference>
<dbReference type="SUPFAM" id="SSF50978">
    <property type="entry name" value="WD40 repeat-like"/>
    <property type="match status" value="1"/>
</dbReference>
<dbReference type="AlphaFoldDB" id="A0A914UPR8"/>
<dbReference type="CDD" id="cd00200">
    <property type="entry name" value="WD40"/>
    <property type="match status" value="1"/>
</dbReference>
<dbReference type="InterPro" id="IPR001680">
    <property type="entry name" value="WD40_rpt"/>
</dbReference>
<dbReference type="PANTHER" id="PTHR19863:SF5">
    <property type="entry name" value="WD REPEAT-CONTAINING PROTEIN 47"/>
    <property type="match status" value="1"/>
</dbReference>
<dbReference type="Gene3D" id="2.130.10.10">
    <property type="entry name" value="YVTN repeat-like/Quinoprotein amine dehydrogenase"/>
    <property type="match status" value="2"/>
</dbReference>
<organism evidence="3 4">
    <name type="scientific">Plectus sambesii</name>
    <dbReference type="NCBI Taxonomy" id="2011161"/>
    <lineage>
        <taxon>Eukaryota</taxon>
        <taxon>Metazoa</taxon>
        <taxon>Ecdysozoa</taxon>
        <taxon>Nematoda</taxon>
        <taxon>Chromadorea</taxon>
        <taxon>Plectida</taxon>
        <taxon>Plectina</taxon>
        <taxon>Plectoidea</taxon>
        <taxon>Plectidae</taxon>
        <taxon>Plectus</taxon>
    </lineage>
</organism>
<dbReference type="PROSITE" id="PS50294">
    <property type="entry name" value="WD_REPEATS_REGION"/>
    <property type="match status" value="1"/>
</dbReference>
<protein>
    <submittedName>
        <fullName evidence="4">Uncharacterized protein</fullName>
    </submittedName>
</protein>
<keyword evidence="1" id="KW-0853">WD repeat</keyword>
<accession>A0A914UPR8</accession>
<proteinExistence type="predicted"/>
<dbReference type="SMART" id="SM00320">
    <property type="entry name" value="WD40"/>
    <property type="match status" value="6"/>
</dbReference>
<feature type="compositionally biased region" description="Low complexity" evidence="2">
    <location>
        <begin position="38"/>
        <end position="53"/>
    </location>
</feature>
<dbReference type="InterPro" id="IPR040067">
    <property type="entry name" value="WDR47"/>
</dbReference>
<feature type="repeat" description="WD" evidence="1">
    <location>
        <begin position="401"/>
        <end position="442"/>
    </location>
</feature>
<keyword evidence="3" id="KW-1185">Reference proteome</keyword>
<evidence type="ECO:0000256" key="2">
    <source>
        <dbReference type="SAM" id="MobiDB-lite"/>
    </source>
</evidence>
<dbReference type="InterPro" id="IPR015943">
    <property type="entry name" value="WD40/YVTN_repeat-like_dom_sf"/>
</dbReference>
<dbReference type="InterPro" id="IPR036322">
    <property type="entry name" value="WD40_repeat_dom_sf"/>
</dbReference>
<evidence type="ECO:0000313" key="3">
    <source>
        <dbReference type="Proteomes" id="UP000887566"/>
    </source>
</evidence>
<feature type="repeat" description="WD" evidence="1">
    <location>
        <begin position="263"/>
        <end position="293"/>
    </location>
</feature>
<feature type="region of interest" description="Disordered" evidence="2">
    <location>
        <begin position="24"/>
        <end position="53"/>
    </location>
</feature>
<evidence type="ECO:0000256" key="1">
    <source>
        <dbReference type="PROSITE-ProRule" id="PRU00221"/>
    </source>
</evidence>
<feature type="repeat" description="WD" evidence="1">
    <location>
        <begin position="443"/>
        <end position="477"/>
    </location>
</feature>